<comment type="caution">
    <text evidence="1">The sequence shown here is derived from an EMBL/GenBank/DDBJ whole genome shotgun (WGS) entry which is preliminary data.</text>
</comment>
<name>A0A6N9HCC4_9BURK</name>
<organism evidence="1 2">
    <name type="scientific">Pseudoduganella guangdongensis</name>
    <dbReference type="NCBI Taxonomy" id="2692179"/>
    <lineage>
        <taxon>Bacteria</taxon>
        <taxon>Pseudomonadati</taxon>
        <taxon>Pseudomonadota</taxon>
        <taxon>Betaproteobacteria</taxon>
        <taxon>Burkholderiales</taxon>
        <taxon>Oxalobacteraceae</taxon>
        <taxon>Telluria group</taxon>
        <taxon>Pseudoduganella</taxon>
    </lineage>
</organism>
<evidence type="ECO:0000313" key="2">
    <source>
        <dbReference type="Proteomes" id="UP000448575"/>
    </source>
</evidence>
<evidence type="ECO:0008006" key="3">
    <source>
        <dbReference type="Google" id="ProtNLM"/>
    </source>
</evidence>
<gene>
    <name evidence="1" type="ORF">GTP41_03480</name>
</gene>
<reference evidence="1 2" key="1">
    <citation type="submission" date="2019-12" db="EMBL/GenBank/DDBJ databases">
        <title>Novel species isolated from a subtropical stream in China.</title>
        <authorList>
            <person name="Lu H."/>
        </authorList>
    </citation>
    <scope>NUCLEOTIDE SEQUENCE [LARGE SCALE GENOMIC DNA]</scope>
    <source>
        <strain evidence="1 2">DS3</strain>
    </source>
</reference>
<dbReference type="RefSeq" id="WP_161024172.1">
    <property type="nucleotide sequence ID" value="NZ_WWCJ01000002.1"/>
</dbReference>
<keyword evidence="2" id="KW-1185">Reference proteome</keyword>
<proteinExistence type="predicted"/>
<dbReference type="EMBL" id="WWCJ01000002">
    <property type="protein sequence ID" value="MYN01154.1"/>
    <property type="molecule type" value="Genomic_DNA"/>
</dbReference>
<accession>A0A6N9HCC4</accession>
<dbReference type="Proteomes" id="UP000448575">
    <property type="component" value="Unassembled WGS sequence"/>
</dbReference>
<evidence type="ECO:0000313" key="1">
    <source>
        <dbReference type="EMBL" id="MYN01154.1"/>
    </source>
</evidence>
<protein>
    <recommendedName>
        <fullName evidence="3">Aspartyl protease</fullName>
    </recommendedName>
</protein>
<dbReference type="AlphaFoldDB" id="A0A6N9HCC4"/>
<sequence length="352" mass="38772">MKHTPQCRQAFDPLCGRLRQTTTILEGMFMKTDCRFTRAQQFAKPLLMTASLATGLSFAVATYAAEKGTPSSRAREIRLSGDQVTLPIVMVREFPFIEGSVSGVEGKFMLDTAAEDALSLNSHRIPIANLETVGTGVFGSGQSFTSKLAPVVKDIRIASLHYTAATRVTAQNAVQLEGITPDFLGWFGFHAWDGYTMKLDYRKLQAIFYRKTPAADYLAGERLIAELPFDVRRRPNIPVMPAKLGGVDITAAFDTGAYGYLYVGKETKEKLVALKILKQNDGEDDFAVTGLSLGGVPVPDIKSIRVATASFPASRPTGLPSENLLWIGHGFLREYKTVWDYQGKKIYLLDNR</sequence>